<reference evidence="2" key="2">
    <citation type="submission" date="2020-09" db="EMBL/GenBank/DDBJ databases">
        <authorList>
            <person name="Sun Q."/>
            <person name="Zhou Y."/>
        </authorList>
    </citation>
    <scope>NUCLEOTIDE SEQUENCE</scope>
    <source>
        <strain evidence="2">CGMCC 1.15454</strain>
    </source>
</reference>
<accession>A0A9W5X6X9</accession>
<dbReference type="Gene3D" id="3.40.1580.10">
    <property type="entry name" value="SMI1/KNR4-like"/>
    <property type="match status" value="1"/>
</dbReference>
<dbReference type="SUPFAM" id="SSF160631">
    <property type="entry name" value="SMI1/KNR4-like"/>
    <property type="match status" value="1"/>
</dbReference>
<dbReference type="AlphaFoldDB" id="A0A9W5X6X9"/>
<keyword evidence="3" id="KW-1185">Reference proteome</keyword>
<protein>
    <submittedName>
        <fullName evidence="2">SMI1/KNR4 family protein</fullName>
    </submittedName>
</protein>
<proteinExistence type="predicted"/>
<evidence type="ECO:0000259" key="1">
    <source>
        <dbReference type="SMART" id="SM00860"/>
    </source>
</evidence>
<evidence type="ECO:0000313" key="2">
    <source>
        <dbReference type="EMBL" id="GGB56536.1"/>
    </source>
</evidence>
<name>A0A9W5X6X9_9BACI</name>
<dbReference type="RefSeq" id="WP_088052476.1">
    <property type="nucleotide sequence ID" value="NZ_BMJD01000043.1"/>
</dbReference>
<dbReference type="InterPro" id="IPR018958">
    <property type="entry name" value="Knr4/Smi1-like_dom"/>
</dbReference>
<dbReference type="InterPro" id="IPR037883">
    <property type="entry name" value="Knr4/Smi1-like_sf"/>
</dbReference>
<comment type="caution">
    <text evidence="2">The sequence shown here is derived from an EMBL/GenBank/DDBJ whole genome shotgun (WGS) entry which is preliminary data.</text>
</comment>
<organism evidence="2 3">
    <name type="scientific">Lentibacillus populi</name>
    <dbReference type="NCBI Taxonomy" id="1827502"/>
    <lineage>
        <taxon>Bacteria</taxon>
        <taxon>Bacillati</taxon>
        <taxon>Bacillota</taxon>
        <taxon>Bacilli</taxon>
        <taxon>Bacillales</taxon>
        <taxon>Bacillaceae</taxon>
        <taxon>Lentibacillus</taxon>
    </lineage>
</organism>
<reference evidence="2" key="1">
    <citation type="journal article" date="2014" name="Int. J. Syst. Evol. Microbiol.">
        <title>Complete genome sequence of Corynebacterium casei LMG S-19264T (=DSM 44701T), isolated from a smear-ripened cheese.</title>
        <authorList>
            <consortium name="US DOE Joint Genome Institute (JGI-PGF)"/>
            <person name="Walter F."/>
            <person name="Albersmeier A."/>
            <person name="Kalinowski J."/>
            <person name="Ruckert C."/>
        </authorList>
    </citation>
    <scope>NUCLEOTIDE SEQUENCE</scope>
    <source>
        <strain evidence="2">CGMCC 1.15454</strain>
    </source>
</reference>
<dbReference type="Proteomes" id="UP000621492">
    <property type="component" value="Unassembled WGS sequence"/>
</dbReference>
<evidence type="ECO:0000313" key="3">
    <source>
        <dbReference type="Proteomes" id="UP000621492"/>
    </source>
</evidence>
<dbReference type="EMBL" id="BMJD01000043">
    <property type="protein sequence ID" value="GGB56536.1"/>
    <property type="molecule type" value="Genomic_DNA"/>
</dbReference>
<feature type="domain" description="Knr4/Smi1-like" evidence="1">
    <location>
        <begin position="12"/>
        <end position="154"/>
    </location>
</feature>
<gene>
    <name evidence="2" type="ORF">GCM10011409_37650</name>
</gene>
<sequence length="154" mass="17794">MELKELSIITPLPDDELLLERERKCEISLPESYKKFIKEYSGAIPRTSSFPSNGHSYAIDRFLCILEETENHDLGVYDIDVTLTRIEERLTDNEDLTGVELLPIAIFFQVIICGWISKNTNTYASVCIWSHEESGELDPVTYFVCKNFDEFLEM</sequence>
<dbReference type="SMART" id="SM00860">
    <property type="entry name" value="SMI1_KNR4"/>
    <property type="match status" value="1"/>
</dbReference>
<dbReference type="Pfam" id="PF14568">
    <property type="entry name" value="SUKH_6"/>
    <property type="match status" value="1"/>
</dbReference>